<reference evidence="2" key="2">
    <citation type="submission" date="2025-08" db="UniProtKB">
        <authorList>
            <consortium name="RefSeq"/>
        </authorList>
    </citation>
    <scope>IDENTIFICATION</scope>
    <source>
        <tissue evidence="2">Leaf</tissue>
    </source>
</reference>
<name>A0AC58T4R1_TOBAC</name>
<evidence type="ECO:0000313" key="1">
    <source>
        <dbReference type="Proteomes" id="UP000790787"/>
    </source>
</evidence>
<sequence>MRLIDKWKEMGVSSNRRLEYLEGKIIKRIEDCLNAEGSEGGHLARAYLLLGLRELGNLYDGVRKLESGEGENPSYVKEFRPIACCSTMYKIIAKILTNRLKLIMDLFVGPSQSAFKEERNILDNIIMAHELIKGYSQKAVSPRCMIKVDIRKAYDSVEWSFLKAVRLEFGIPYKMVALIMECVSTVSYTLLLNGGLTDKFVSRKGLSQGTLCPHTYDLLMCCRADEVSMKLMMGVFDHFSKVSGLQTGSHENTHRAPITWETLCKPKAAGGLNIINYERSYKASLTKLLWAIMAKKYKLWIRWIHCHYIKQNDINTMEVPKQASWLVRKLFTAREWWANDIPTIESFVQNGRFNIQKYYLHAPQFIPKSTGKH</sequence>
<reference evidence="1" key="1">
    <citation type="journal article" date="2014" name="Nat. Commun.">
        <title>The tobacco genome sequence and its comparison with those of tomato and potato.</title>
        <authorList>
            <person name="Sierro N."/>
            <person name="Battey J.N."/>
            <person name="Ouadi S."/>
            <person name="Bakaher N."/>
            <person name="Bovet L."/>
            <person name="Willig A."/>
            <person name="Goepfert S."/>
            <person name="Peitsch M.C."/>
            <person name="Ivanov N.V."/>
        </authorList>
    </citation>
    <scope>NUCLEOTIDE SEQUENCE [LARGE SCALE GENOMIC DNA]</scope>
</reference>
<dbReference type="Proteomes" id="UP000790787">
    <property type="component" value="Chromosome 18"/>
</dbReference>
<dbReference type="RefSeq" id="XP_075092223.1">
    <property type="nucleotide sequence ID" value="XM_075236122.1"/>
</dbReference>
<gene>
    <name evidence="2" type="primary">LOC142172493</name>
</gene>
<accession>A0AC58T4R1</accession>
<evidence type="ECO:0000313" key="2">
    <source>
        <dbReference type="RefSeq" id="XP_075092223.1"/>
    </source>
</evidence>
<proteinExistence type="predicted"/>
<protein>
    <submittedName>
        <fullName evidence="2">Uncharacterized protein LOC142172493</fullName>
    </submittedName>
</protein>
<organism evidence="1 2">
    <name type="scientific">Nicotiana tabacum</name>
    <name type="common">Common tobacco</name>
    <dbReference type="NCBI Taxonomy" id="4097"/>
    <lineage>
        <taxon>Eukaryota</taxon>
        <taxon>Viridiplantae</taxon>
        <taxon>Streptophyta</taxon>
        <taxon>Embryophyta</taxon>
        <taxon>Tracheophyta</taxon>
        <taxon>Spermatophyta</taxon>
        <taxon>Magnoliopsida</taxon>
        <taxon>eudicotyledons</taxon>
        <taxon>Gunneridae</taxon>
        <taxon>Pentapetalae</taxon>
        <taxon>asterids</taxon>
        <taxon>lamiids</taxon>
        <taxon>Solanales</taxon>
        <taxon>Solanaceae</taxon>
        <taxon>Nicotianoideae</taxon>
        <taxon>Nicotianeae</taxon>
        <taxon>Nicotiana</taxon>
    </lineage>
</organism>
<keyword evidence="1" id="KW-1185">Reference proteome</keyword>